<accession>A0ABW8MUQ3</accession>
<evidence type="ECO:0000313" key="2">
    <source>
        <dbReference type="Proteomes" id="UP001620514"/>
    </source>
</evidence>
<reference evidence="1 2" key="2">
    <citation type="submission" date="2024-11" db="EMBL/GenBank/DDBJ databases">
        <title>Using genomics to understand microbial adaptation to soil warming.</title>
        <authorList>
            <person name="Deangelis K.M. PhD."/>
        </authorList>
    </citation>
    <scope>NUCLEOTIDE SEQUENCE [LARGE SCALE GENOMIC DNA]</scope>
    <source>
        <strain evidence="1 2">GAS97</strain>
    </source>
</reference>
<organism evidence="1 2">
    <name type="scientific">Caballeronia udeis</name>
    <dbReference type="NCBI Taxonomy" id="1232866"/>
    <lineage>
        <taxon>Bacteria</taxon>
        <taxon>Pseudomonadati</taxon>
        <taxon>Pseudomonadota</taxon>
        <taxon>Betaproteobacteria</taxon>
        <taxon>Burkholderiales</taxon>
        <taxon>Burkholderiaceae</taxon>
        <taxon>Caballeronia</taxon>
    </lineage>
</organism>
<dbReference type="EMBL" id="JBIYDN010000035">
    <property type="protein sequence ID" value="MFK4447459.1"/>
    <property type="molecule type" value="Genomic_DNA"/>
</dbReference>
<evidence type="ECO:0000313" key="1">
    <source>
        <dbReference type="EMBL" id="MFK4447459.1"/>
    </source>
</evidence>
<sequence>MPIAAALYGMVFPDKRPTIPYGIALASMKAKTAPSIIS</sequence>
<reference evidence="1 2" key="1">
    <citation type="submission" date="2024-10" db="EMBL/GenBank/DDBJ databases">
        <authorList>
            <person name="Deangelis K."/>
            <person name="Huntemann M."/>
            <person name="Clum A."/>
            <person name="Wang J."/>
            <person name="Palaniappan K."/>
            <person name="Ritter S."/>
            <person name="Chen I.-M."/>
            <person name="Stamatis D."/>
            <person name="Reddy T."/>
            <person name="O'Malley R."/>
            <person name="Daum C."/>
            <person name="Ng V."/>
            <person name="Ivanova N."/>
            <person name="Kyrpides N."/>
            <person name="Woyke T."/>
        </authorList>
    </citation>
    <scope>NUCLEOTIDE SEQUENCE [LARGE SCALE GENOMIC DNA]</scope>
    <source>
        <strain evidence="1 2">GAS97</strain>
    </source>
</reference>
<dbReference type="Proteomes" id="UP001620514">
    <property type="component" value="Unassembled WGS sequence"/>
</dbReference>
<comment type="caution">
    <text evidence="1">The sequence shown here is derived from an EMBL/GenBank/DDBJ whole genome shotgun (WGS) entry which is preliminary data.</text>
</comment>
<proteinExistence type="predicted"/>
<gene>
    <name evidence="1" type="ORF">ABH943_007495</name>
</gene>
<name>A0ABW8MUQ3_9BURK</name>
<keyword evidence="2" id="KW-1185">Reference proteome</keyword>
<protein>
    <submittedName>
        <fullName evidence="1">Uncharacterized protein</fullName>
    </submittedName>
</protein>